<keyword evidence="6" id="KW-0479">Metal-binding</keyword>
<evidence type="ECO:0000256" key="10">
    <source>
        <dbReference type="ARBA" id="ARBA00032441"/>
    </source>
</evidence>
<sequence length="152" mass="16734">MKILLPDPEATRMLGARLAACWQPGVVLLFDGDLGAGKTTCIQGLATALGIEELVTSPTFALIEVYPQAARSLVHVDLYRLSPEEVPALGLEEMWDAQTIVAIEWAERLPFMPGEYLRIFLDWHEPRSALLNAHGPSAASLLGCLSKHYRRP</sequence>
<keyword evidence="5" id="KW-0819">tRNA processing</keyword>
<evidence type="ECO:0000256" key="8">
    <source>
        <dbReference type="ARBA" id="ARBA00022840"/>
    </source>
</evidence>
<keyword evidence="8" id="KW-0067">ATP-binding</keyword>
<accession>A0ABY3PLN6</accession>
<dbReference type="RefSeq" id="WP_230841356.1">
    <property type="nucleotide sequence ID" value="NZ_CP063845.1"/>
</dbReference>
<evidence type="ECO:0000256" key="3">
    <source>
        <dbReference type="ARBA" id="ARBA00019010"/>
    </source>
</evidence>
<evidence type="ECO:0000256" key="2">
    <source>
        <dbReference type="ARBA" id="ARBA00007599"/>
    </source>
</evidence>
<evidence type="ECO:0000313" key="11">
    <source>
        <dbReference type="EMBL" id="UFP94297.1"/>
    </source>
</evidence>
<dbReference type="Gene3D" id="3.40.50.300">
    <property type="entry name" value="P-loop containing nucleotide triphosphate hydrolases"/>
    <property type="match status" value="1"/>
</dbReference>
<evidence type="ECO:0000256" key="9">
    <source>
        <dbReference type="ARBA" id="ARBA00022842"/>
    </source>
</evidence>
<reference evidence="11 12" key="1">
    <citation type="journal article" date="2021" name="Genome Biol. Evol.">
        <title>Complete Genome Sequencing of a Novel Gloeobacter Species from a Waterfall Cave in Mexico.</title>
        <authorList>
            <person name="Saw J.H."/>
            <person name="Cardona T."/>
            <person name="Montejano G."/>
        </authorList>
    </citation>
    <scope>NUCLEOTIDE SEQUENCE [LARGE SCALE GENOMIC DNA]</scope>
    <source>
        <strain evidence="11">MG652769</strain>
    </source>
</reference>
<name>A0ABY3PLN6_9CYAN</name>
<keyword evidence="9" id="KW-0460">Magnesium</keyword>
<proteinExistence type="inferred from homology"/>
<keyword evidence="4" id="KW-0963">Cytoplasm</keyword>
<dbReference type="EMBL" id="CP063845">
    <property type="protein sequence ID" value="UFP94297.1"/>
    <property type="molecule type" value="Genomic_DNA"/>
</dbReference>
<dbReference type="PANTHER" id="PTHR33540:SF2">
    <property type="entry name" value="TRNA THREONYLCARBAMOYLADENOSINE BIOSYNTHESIS PROTEIN TSAE"/>
    <property type="match status" value="1"/>
</dbReference>
<dbReference type="InterPro" id="IPR027417">
    <property type="entry name" value="P-loop_NTPase"/>
</dbReference>
<comment type="similarity">
    <text evidence="2">Belongs to the TsaE family.</text>
</comment>
<dbReference type="NCBIfam" id="TIGR00150">
    <property type="entry name" value="T6A_YjeE"/>
    <property type="match status" value="1"/>
</dbReference>
<keyword evidence="12" id="KW-1185">Reference proteome</keyword>
<dbReference type="Proteomes" id="UP001054846">
    <property type="component" value="Chromosome"/>
</dbReference>
<dbReference type="PANTHER" id="PTHR33540">
    <property type="entry name" value="TRNA THREONYLCARBAMOYLADENOSINE BIOSYNTHESIS PROTEIN TSAE"/>
    <property type="match status" value="1"/>
</dbReference>
<comment type="subcellular location">
    <subcellularLocation>
        <location evidence="1">Cytoplasm</location>
    </subcellularLocation>
</comment>
<evidence type="ECO:0000256" key="4">
    <source>
        <dbReference type="ARBA" id="ARBA00022490"/>
    </source>
</evidence>
<protein>
    <recommendedName>
        <fullName evidence="3">tRNA threonylcarbamoyladenosine biosynthesis protein TsaE</fullName>
    </recommendedName>
    <alternativeName>
        <fullName evidence="10">t(6)A37 threonylcarbamoyladenosine biosynthesis protein TsaE</fullName>
    </alternativeName>
</protein>
<dbReference type="SUPFAM" id="SSF52540">
    <property type="entry name" value="P-loop containing nucleoside triphosphate hydrolases"/>
    <property type="match status" value="1"/>
</dbReference>
<keyword evidence="7" id="KW-0547">Nucleotide-binding</keyword>
<evidence type="ECO:0000256" key="5">
    <source>
        <dbReference type="ARBA" id="ARBA00022694"/>
    </source>
</evidence>
<organism evidence="11 12">
    <name type="scientific">Gloeobacter morelensis MG652769</name>
    <dbReference type="NCBI Taxonomy" id="2781736"/>
    <lineage>
        <taxon>Bacteria</taxon>
        <taxon>Bacillati</taxon>
        <taxon>Cyanobacteriota</taxon>
        <taxon>Cyanophyceae</taxon>
        <taxon>Gloeobacterales</taxon>
        <taxon>Gloeobacteraceae</taxon>
        <taxon>Gloeobacter</taxon>
        <taxon>Gloeobacter morelensis</taxon>
    </lineage>
</organism>
<dbReference type="Pfam" id="PF02367">
    <property type="entry name" value="TsaE"/>
    <property type="match status" value="1"/>
</dbReference>
<dbReference type="InterPro" id="IPR003442">
    <property type="entry name" value="T6A_TsaE"/>
</dbReference>
<evidence type="ECO:0000313" key="12">
    <source>
        <dbReference type="Proteomes" id="UP001054846"/>
    </source>
</evidence>
<evidence type="ECO:0000256" key="7">
    <source>
        <dbReference type="ARBA" id="ARBA00022741"/>
    </source>
</evidence>
<evidence type="ECO:0000256" key="6">
    <source>
        <dbReference type="ARBA" id="ARBA00022723"/>
    </source>
</evidence>
<evidence type="ECO:0000256" key="1">
    <source>
        <dbReference type="ARBA" id="ARBA00004496"/>
    </source>
</evidence>
<gene>
    <name evidence="11" type="primary">tsaE</name>
    <name evidence="11" type="ORF">ISF26_21505</name>
</gene>